<evidence type="ECO:0000313" key="7">
    <source>
        <dbReference type="EMBL" id="KGA17874.1"/>
    </source>
</evidence>
<evidence type="ECO:0000256" key="4">
    <source>
        <dbReference type="ARBA" id="ARBA00022989"/>
    </source>
</evidence>
<evidence type="ECO:0000256" key="3">
    <source>
        <dbReference type="ARBA" id="ARBA00022692"/>
    </source>
</evidence>
<dbReference type="GO" id="GO:0006885">
    <property type="term" value="P:regulation of pH"/>
    <property type="evidence" value="ECO:0007669"/>
    <property type="project" value="InterPro"/>
</dbReference>
<evidence type="ECO:0008006" key="8">
    <source>
        <dbReference type="Google" id="ProtNLM"/>
    </source>
</evidence>
<accession>A0A094Q6Z2</accession>
<dbReference type="InterPro" id="IPR004670">
    <property type="entry name" value="NhaA"/>
</dbReference>
<protein>
    <recommendedName>
        <fullName evidence="8">Na(+)/H(+) antiporter NhaA</fullName>
    </recommendedName>
</protein>
<evidence type="ECO:0000256" key="1">
    <source>
        <dbReference type="ARBA" id="ARBA00004429"/>
    </source>
</evidence>
<evidence type="ECO:0000256" key="6">
    <source>
        <dbReference type="SAM" id="Phobius"/>
    </source>
</evidence>
<dbReference type="GO" id="GO:0005886">
    <property type="term" value="C:plasma membrane"/>
    <property type="evidence" value="ECO:0007669"/>
    <property type="project" value="UniProtKB-SubCell"/>
</dbReference>
<gene>
    <name evidence="7" type="ORF">GM50_10300</name>
</gene>
<feature type="transmembrane region" description="Helical" evidence="6">
    <location>
        <begin position="194"/>
        <end position="210"/>
    </location>
</feature>
<dbReference type="GO" id="GO:0015385">
    <property type="term" value="F:sodium:proton antiporter activity"/>
    <property type="evidence" value="ECO:0007669"/>
    <property type="project" value="TreeGrafter"/>
</dbReference>
<reference evidence="7" key="1">
    <citation type="submission" date="2014-05" db="EMBL/GenBank/DDBJ databases">
        <title>Key roles for freshwater Actinobacteria revealed by deep metagenomic sequencing.</title>
        <authorList>
            <person name="Ghai R."/>
            <person name="Mizuno C.M."/>
            <person name="Picazo A."/>
            <person name="Camacho A."/>
            <person name="Rodriguez-Valera F."/>
        </authorList>
    </citation>
    <scope>NUCLEOTIDE SEQUENCE</scope>
</reference>
<feature type="transmembrane region" description="Helical" evidence="6">
    <location>
        <begin position="344"/>
        <end position="366"/>
    </location>
</feature>
<dbReference type="EMBL" id="JNSK01000034">
    <property type="protein sequence ID" value="KGA17874.1"/>
    <property type="molecule type" value="Genomic_DNA"/>
</dbReference>
<feature type="transmembrane region" description="Helical" evidence="6">
    <location>
        <begin position="61"/>
        <end position="87"/>
    </location>
</feature>
<organism evidence="7">
    <name type="scientific">freshwater metagenome</name>
    <dbReference type="NCBI Taxonomy" id="449393"/>
    <lineage>
        <taxon>unclassified sequences</taxon>
        <taxon>metagenomes</taxon>
        <taxon>ecological metagenomes</taxon>
    </lineage>
</organism>
<feature type="transmembrane region" description="Helical" evidence="6">
    <location>
        <begin position="300"/>
        <end position="323"/>
    </location>
</feature>
<dbReference type="InterPro" id="IPR023171">
    <property type="entry name" value="Na/H_antiporter_dom_sf"/>
</dbReference>
<feature type="transmembrane region" description="Helical" evidence="6">
    <location>
        <begin position="378"/>
        <end position="397"/>
    </location>
</feature>
<dbReference type="Pfam" id="PF06965">
    <property type="entry name" value="Na_H_antiport_1"/>
    <property type="match status" value="1"/>
</dbReference>
<feature type="transmembrane region" description="Helical" evidence="6">
    <location>
        <begin position="140"/>
        <end position="161"/>
    </location>
</feature>
<proteinExistence type="inferred from homology"/>
<evidence type="ECO:0000256" key="2">
    <source>
        <dbReference type="ARBA" id="ARBA00022475"/>
    </source>
</evidence>
<keyword evidence="5 6" id="KW-0472">Membrane</keyword>
<dbReference type="PANTHER" id="PTHR30341:SF0">
    <property type="entry name" value="NA(+)_H(+) ANTIPORTER NHAA"/>
    <property type="match status" value="1"/>
</dbReference>
<dbReference type="PANTHER" id="PTHR30341">
    <property type="entry name" value="SODIUM ION/PROTON ANTIPORTER NHAA-RELATED"/>
    <property type="match status" value="1"/>
</dbReference>
<comment type="caution">
    <text evidence="7">The sequence shown here is derived from an EMBL/GenBank/DDBJ whole genome shotgun (WGS) entry which is preliminary data.</text>
</comment>
<feature type="transmembrane region" description="Helical" evidence="6">
    <location>
        <begin position="107"/>
        <end position="128"/>
    </location>
</feature>
<dbReference type="NCBIfam" id="TIGR00773">
    <property type="entry name" value="NhaA"/>
    <property type="match status" value="1"/>
</dbReference>
<name>A0A094Q6Z2_9ZZZZ</name>
<dbReference type="HAMAP" id="MF_01844">
    <property type="entry name" value="NhaA"/>
    <property type="match status" value="1"/>
</dbReference>
<evidence type="ECO:0000256" key="5">
    <source>
        <dbReference type="ARBA" id="ARBA00023136"/>
    </source>
</evidence>
<keyword evidence="4 6" id="KW-1133">Transmembrane helix</keyword>
<feature type="transmembrane region" description="Helical" evidence="6">
    <location>
        <begin position="269"/>
        <end position="288"/>
    </location>
</feature>
<dbReference type="Gene3D" id="1.20.1530.10">
    <property type="entry name" value="Na+/H+ antiporter like domain"/>
    <property type="match status" value="1"/>
</dbReference>
<feature type="transmembrane region" description="Helical" evidence="6">
    <location>
        <begin position="167"/>
        <end position="187"/>
    </location>
</feature>
<keyword evidence="2" id="KW-1003">Cell membrane</keyword>
<keyword evidence="3 6" id="KW-0812">Transmembrane</keyword>
<sequence>MSDQHEVVLGPVSEVEGRWLSRALKDETFGGILLLGSAAIAMVVANSYFSAGYSETLQRKLNIGFLDLNLSVLHWISDGLLAIFFLVAGLELKHELLHGSLAKPSQALVPIVAAVAGMVLPILIYTLLVRGNSDAAKGWAIPMATDIAFALAVLAIAGRSLPTELRAFLLTVAVIDDLGAISVIAIFYSDKTDINMLAVTLALLVLYWITQRFNIAPWYIAIPLGLAIWWATYQSGIHATVAGVAIALLTKNKANVNGGKSPAEIAEKFFRPISVAFVIPLFAFASAGVDVRDFGLSQTITSPISVAIICSLVIGKTVGIFGATYLVTRLTRASLNPVLRWSDILAIGLLAGIGFTVSLLIAELSYADSQTLIADAKVGILAASLLASICAVIALRLRTRSIRP</sequence>
<feature type="transmembrane region" description="Helical" evidence="6">
    <location>
        <begin position="216"/>
        <end position="249"/>
    </location>
</feature>
<feature type="transmembrane region" description="Helical" evidence="6">
    <location>
        <begin position="29"/>
        <end position="49"/>
    </location>
</feature>
<dbReference type="AlphaFoldDB" id="A0A094Q6Z2"/>
<comment type="subcellular location">
    <subcellularLocation>
        <location evidence="1">Cell inner membrane</location>
        <topology evidence="1">Multi-pass membrane protein</topology>
    </subcellularLocation>
</comment>